<keyword evidence="3" id="KW-1185">Reference proteome</keyword>
<organism evidence="2 3">
    <name type="scientific">Prorocentrum cordatum</name>
    <dbReference type="NCBI Taxonomy" id="2364126"/>
    <lineage>
        <taxon>Eukaryota</taxon>
        <taxon>Sar</taxon>
        <taxon>Alveolata</taxon>
        <taxon>Dinophyceae</taxon>
        <taxon>Prorocentrales</taxon>
        <taxon>Prorocentraceae</taxon>
        <taxon>Prorocentrum</taxon>
    </lineage>
</organism>
<comment type="caution">
    <text evidence="2">The sequence shown here is derived from an EMBL/GenBank/DDBJ whole genome shotgun (WGS) entry which is preliminary data.</text>
</comment>
<feature type="transmembrane region" description="Helical" evidence="1">
    <location>
        <begin position="6"/>
        <end position="28"/>
    </location>
</feature>
<gene>
    <name evidence="2" type="ORF">PCOR1329_LOCUS39554</name>
</gene>
<evidence type="ECO:0000313" key="3">
    <source>
        <dbReference type="Proteomes" id="UP001189429"/>
    </source>
</evidence>
<keyword evidence="1" id="KW-1133">Transmembrane helix</keyword>
<sequence length="176" mass="17903">MGLPAGVPAMGALAASSAGALLLGRLVVGGSPHALGSSRGRLALHAAVGLVGAVFWAWAVWSHVDLGAVSFGTVLLASLHGCRAALGTNRGGLRRVRCHKRLMPLSCGLVAANYLLGIALVRSPWTLCLYFAVAAAWWSMAGLAAYHLSAGLVEDLEGHRQSEEGQVLGAGAEGGS</sequence>
<reference evidence="2" key="1">
    <citation type="submission" date="2023-10" db="EMBL/GenBank/DDBJ databases">
        <authorList>
            <person name="Chen Y."/>
            <person name="Shah S."/>
            <person name="Dougan E. K."/>
            <person name="Thang M."/>
            <person name="Chan C."/>
        </authorList>
    </citation>
    <scope>NUCLEOTIDE SEQUENCE [LARGE SCALE GENOMIC DNA]</scope>
</reference>
<evidence type="ECO:0000256" key="1">
    <source>
        <dbReference type="SAM" id="Phobius"/>
    </source>
</evidence>
<feature type="transmembrane region" description="Helical" evidence="1">
    <location>
        <begin position="102"/>
        <end position="121"/>
    </location>
</feature>
<feature type="transmembrane region" description="Helical" evidence="1">
    <location>
        <begin position="40"/>
        <end position="61"/>
    </location>
</feature>
<keyword evidence="1" id="KW-0472">Membrane</keyword>
<dbReference type="EMBL" id="CAUYUJ010014775">
    <property type="protein sequence ID" value="CAK0845906.1"/>
    <property type="molecule type" value="Genomic_DNA"/>
</dbReference>
<feature type="transmembrane region" description="Helical" evidence="1">
    <location>
        <begin position="127"/>
        <end position="146"/>
    </location>
</feature>
<dbReference type="Proteomes" id="UP001189429">
    <property type="component" value="Unassembled WGS sequence"/>
</dbReference>
<keyword evidence="1" id="KW-0812">Transmembrane</keyword>
<protein>
    <submittedName>
        <fullName evidence="2">Uncharacterized protein</fullName>
    </submittedName>
</protein>
<proteinExistence type="predicted"/>
<evidence type="ECO:0000313" key="2">
    <source>
        <dbReference type="EMBL" id="CAK0845906.1"/>
    </source>
</evidence>
<name>A0ABN9TJZ6_9DINO</name>
<accession>A0ABN9TJZ6</accession>